<reference evidence="2 3" key="1">
    <citation type="submission" date="2020-08" db="EMBL/GenBank/DDBJ databases">
        <title>Genomic Encyclopedia of Type Strains, Phase III (KMG-III): the genomes of soil and plant-associated and newly described type strains.</title>
        <authorList>
            <person name="Whitman W."/>
        </authorList>
    </citation>
    <scope>NUCLEOTIDE SEQUENCE [LARGE SCALE GENOMIC DNA]</scope>
    <source>
        <strain evidence="2 3">CECT 8960</strain>
    </source>
</reference>
<organism evidence="2 3">
    <name type="scientific">Actinophytocola algeriensis</name>
    <dbReference type="NCBI Taxonomy" id="1768010"/>
    <lineage>
        <taxon>Bacteria</taxon>
        <taxon>Bacillati</taxon>
        <taxon>Actinomycetota</taxon>
        <taxon>Actinomycetes</taxon>
        <taxon>Pseudonocardiales</taxon>
        <taxon>Pseudonocardiaceae</taxon>
    </lineage>
</organism>
<evidence type="ECO:0000313" key="2">
    <source>
        <dbReference type="EMBL" id="MBB4905284.1"/>
    </source>
</evidence>
<keyword evidence="3" id="KW-1185">Reference proteome</keyword>
<dbReference type="AlphaFoldDB" id="A0A7W7Q1X7"/>
<gene>
    <name evidence="2" type="ORF">FHR82_001501</name>
</gene>
<dbReference type="RefSeq" id="WP_184809549.1">
    <property type="nucleotide sequence ID" value="NZ_JACHJQ010000002.1"/>
</dbReference>
<sequence length="124" mass="13499">MGGPAGAPNDIGVRLEAMRALDYEFATDHADDGSIDALVGVRVHHGVIDILELYGEDEATATRLPDSEPNIMLARTVLWHTRGTAYEVIDELLSLPDPEAGGGSGSDQRERRVRVHSALRRGRR</sequence>
<proteinExistence type="predicted"/>
<evidence type="ECO:0000313" key="3">
    <source>
        <dbReference type="Proteomes" id="UP000520767"/>
    </source>
</evidence>
<comment type="caution">
    <text evidence="2">The sequence shown here is derived from an EMBL/GenBank/DDBJ whole genome shotgun (WGS) entry which is preliminary data.</text>
</comment>
<protein>
    <submittedName>
        <fullName evidence="2">Uncharacterized protein</fullName>
    </submittedName>
</protein>
<dbReference type="Proteomes" id="UP000520767">
    <property type="component" value="Unassembled WGS sequence"/>
</dbReference>
<accession>A0A7W7Q1X7</accession>
<evidence type="ECO:0000256" key="1">
    <source>
        <dbReference type="SAM" id="MobiDB-lite"/>
    </source>
</evidence>
<feature type="region of interest" description="Disordered" evidence="1">
    <location>
        <begin position="94"/>
        <end position="124"/>
    </location>
</feature>
<name>A0A7W7Q1X7_9PSEU</name>
<feature type="compositionally biased region" description="Basic residues" evidence="1">
    <location>
        <begin position="111"/>
        <end position="124"/>
    </location>
</feature>
<dbReference type="EMBL" id="JACHJQ010000002">
    <property type="protein sequence ID" value="MBB4905284.1"/>
    <property type="molecule type" value="Genomic_DNA"/>
</dbReference>